<dbReference type="PANTHER" id="PTHR36607">
    <property type="entry name" value="1,2-DIHYDROXY-3-KETO-5-METHYLTHIOPENTENE DIOXYGENASE 4"/>
    <property type="match status" value="1"/>
</dbReference>
<reference evidence="1 2" key="1">
    <citation type="journal article" date="2021" name="BMC Genomics">
        <title>Datura genome reveals duplications of psychoactive alkaloid biosynthetic genes and high mutation rate following tissue culture.</title>
        <authorList>
            <person name="Rajewski A."/>
            <person name="Carter-House D."/>
            <person name="Stajich J."/>
            <person name="Litt A."/>
        </authorList>
    </citation>
    <scope>NUCLEOTIDE SEQUENCE [LARGE SCALE GENOMIC DNA]</scope>
    <source>
        <strain evidence="1">AR-01</strain>
    </source>
</reference>
<evidence type="ECO:0000313" key="1">
    <source>
        <dbReference type="EMBL" id="MCD7445856.1"/>
    </source>
</evidence>
<proteinExistence type="predicted"/>
<keyword evidence="2" id="KW-1185">Reference proteome</keyword>
<comment type="caution">
    <text evidence="1">The sequence shown here is derived from an EMBL/GenBank/DDBJ whole genome shotgun (WGS) entry which is preliminary data.</text>
</comment>
<name>A0ABS8RHN6_DATST</name>
<organism evidence="1 2">
    <name type="scientific">Datura stramonium</name>
    <name type="common">Jimsonweed</name>
    <name type="synonym">Common thornapple</name>
    <dbReference type="NCBI Taxonomy" id="4076"/>
    <lineage>
        <taxon>Eukaryota</taxon>
        <taxon>Viridiplantae</taxon>
        <taxon>Streptophyta</taxon>
        <taxon>Embryophyta</taxon>
        <taxon>Tracheophyta</taxon>
        <taxon>Spermatophyta</taxon>
        <taxon>Magnoliopsida</taxon>
        <taxon>eudicotyledons</taxon>
        <taxon>Gunneridae</taxon>
        <taxon>Pentapetalae</taxon>
        <taxon>asterids</taxon>
        <taxon>lamiids</taxon>
        <taxon>Solanales</taxon>
        <taxon>Solanaceae</taxon>
        <taxon>Solanoideae</taxon>
        <taxon>Datureae</taxon>
        <taxon>Datura</taxon>
    </lineage>
</organism>
<sequence length="255" mass="28588">MTCFNDCETSHPFLEIVDNEQNSLAKALTLKVHPPMIGVFPLVRKSLDSPIHLTKWSTTEMKDIKFNFSSKVTTESDVDVFEDCITSLNPINMAKNPHLPLDEVKGQVTNESPSTKLTFPSSENVELSEPNLATDAEEGANQIRCSNTSKDLSSESLKLLEKGVSLILKGLWEVIIIDLSPLEVLLEDFFKRGDYDAVRLSTSQKITRDSHQELLSAIQQRLHTVNEEKIKADKHLGELQKVLARAKKKARGLDF</sequence>
<dbReference type="EMBL" id="JACEIK010000002">
    <property type="protein sequence ID" value="MCD7445856.1"/>
    <property type="molecule type" value="Genomic_DNA"/>
</dbReference>
<accession>A0ABS8RHN6</accession>
<dbReference type="PANTHER" id="PTHR36607:SF20">
    <property type="entry name" value="AMINOTRANSFERASE-LIKE PLANT MOBILE DOMAIN-CONTAINING PROTEIN"/>
    <property type="match status" value="1"/>
</dbReference>
<dbReference type="Proteomes" id="UP000823775">
    <property type="component" value="Unassembled WGS sequence"/>
</dbReference>
<evidence type="ECO:0000313" key="2">
    <source>
        <dbReference type="Proteomes" id="UP000823775"/>
    </source>
</evidence>
<protein>
    <submittedName>
        <fullName evidence="1">Uncharacterized protein</fullName>
    </submittedName>
</protein>
<gene>
    <name evidence="1" type="ORF">HAX54_015580</name>
</gene>